<keyword evidence="2" id="KW-0963">Cytoplasm</keyword>
<dbReference type="Proteomes" id="UP001470230">
    <property type="component" value="Unassembled WGS sequence"/>
</dbReference>
<evidence type="ECO:0000256" key="10">
    <source>
        <dbReference type="PROSITE-ProRule" id="PRU00283"/>
    </source>
</evidence>
<name>A0ABR2JL51_9EUKA</name>
<dbReference type="PRINTS" id="PR00380">
    <property type="entry name" value="KINESINHEAVY"/>
</dbReference>
<keyword evidence="16" id="KW-1185">Reference proteome</keyword>
<dbReference type="Gene3D" id="3.40.850.10">
    <property type="entry name" value="Kinesin motor domain"/>
    <property type="match status" value="1"/>
</dbReference>
<evidence type="ECO:0000256" key="4">
    <source>
        <dbReference type="ARBA" id="ARBA00022701"/>
    </source>
</evidence>
<feature type="coiled-coil region" evidence="12">
    <location>
        <begin position="522"/>
        <end position="627"/>
    </location>
</feature>
<evidence type="ECO:0000256" key="5">
    <source>
        <dbReference type="ARBA" id="ARBA00022741"/>
    </source>
</evidence>
<keyword evidence="9" id="KW-0206">Cytoskeleton</keyword>
<comment type="subcellular location">
    <subcellularLocation>
        <location evidence="1">Cytoplasm</location>
        <location evidence="1">Cytoskeleton</location>
        <location evidence="1">Spindle</location>
    </subcellularLocation>
</comment>
<protein>
    <recommendedName>
        <fullName evidence="11">Kinesin-like protein</fullName>
    </recommendedName>
</protein>
<evidence type="ECO:0000256" key="6">
    <source>
        <dbReference type="ARBA" id="ARBA00022840"/>
    </source>
</evidence>
<evidence type="ECO:0000256" key="7">
    <source>
        <dbReference type="ARBA" id="ARBA00023054"/>
    </source>
</evidence>
<dbReference type="PANTHER" id="PTHR47970">
    <property type="entry name" value="KINESIN-LIKE PROTEIN KIF11"/>
    <property type="match status" value="1"/>
</dbReference>
<evidence type="ECO:0000256" key="1">
    <source>
        <dbReference type="ARBA" id="ARBA00004186"/>
    </source>
</evidence>
<evidence type="ECO:0000256" key="11">
    <source>
        <dbReference type="RuleBase" id="RU000394"/>
    </source>
</evidence>
<feature type="binding site" evidence="10">
    <location>
        <begin position="181"/>
        <end position="188"/>
    </location>
    <ligand>
        <name>ATP</name>
        <dbReference type="ChEBI" id="CHEBI:30616"/>
    </ligand>
</feature>
<keyword evidence="7 12" id="KW-0175">Coiled coil</keyword>
<keyword evidence="6 10" id="KW-0067">ATP-binding</keyword>
<keyword evidence="3" id="KW-0597">Phosphoprotein</keyword>
<proteinExistence type="inferred from homology"/>
<evidence type="ECO:0000256" key="8">
    <source>
        <dbReference type="ARBA" id="ARBA00023175"/>
    </source>
</evidence>
<evidence type="ECO:0000256" key="2">
    <source>
        <dbReference type="ARBA" id="ARBA00022490"/>
    </source>
</evidence>
<reference evidence="15 16" key="1">
    <citation type="submission" date="2024-04" db="EMBL/GenBank/DDBJ databases">
        <title>Tritrichomonas musculus Genome.</title>
        <authorList>
            <person name="Alves-Ferreira E."/>
            <person name="Grigg M."/>
            <person name="Lorenzi H."/>
            <person name="Galac M."/>
        </authorList>
    </citation>
    <scope>NUCLEOTIDE SEQUENCE [LARGE SCALE GENOMIC DNA]</scope>
    <source>
        <strain evidence="15 16">EAF2021</strain>
    </source>
</reference>
<dbReference type="InterPro" id="IPR036961">
    <property type="entry name" value="Kinesin_motor_dom_sf"/>
</dbReference>
<evidence type="ECO:0000256" key="3">
    <source>
        <dbReference type="ARBA" id="ARBA00022553"/>
    </source>
</evidence>
<keyword evidence="4 11" id="KW-0493">Microtubule</keyword>
<evidence type="ECO:0000256" key="12">
    <source>
        <dbReference type="SAM" id="Coils"/>
    </source>
</evidence>
<gene>
    <name evidence="15" type="ORF">M9Y10_005440</name>
</gene>
<dbReference type="SMART" id="SM00129">
    <property type="entry name" value="KISc"/>
    <property type="match status" value="1"/>
</dbReference>
<dbReference type="PROSITE" id="PS50067">
    <property type="entry name" value="KINESIN_MOTOR_2"/>
    <property type="match status" value="1"/>
</dbReference>
<evidence type="ECO:0000313" key="16">
    <source>
        <dbReference type="Proteomes" id="UP001470230"/>
    </source>
</evidence>
<dbReference type="EMBL" id="JAPFFF010000011">
    <property type="protein sequence ID" value="KAK8878660.1"/>
    <property type="molecule type" value="Genomic_DNA"/>
</dbReference>
<feature type="compositionally biased region" description="Polar residues" evidence="13">
    <location>
        <begin position="40"/>
        <end position="51"/>
    </location>
</feature>
<keyword evidence="5 10" id="KW-0547">Nucleotide-binding</keyword>
<dbReference type="InterPro" id="IPR027417">
    <property type="entry name" value="P-loop_NTPase"/>
</dbReference>
<comment type="similarity">
    <text evidence="10 11">Belongs to the TRAFAC class myosin-kinesin ATPase superfamily. Kinesin family.</text>
</comment>
<feature type="region of interest" description="Disordered" evidence="13">
    <location>
        <begin position="1"/>
        <end position="93"/>
    </location>
</feature>
<evidence type="ECO:0000256" key="9">
    <source>
        <dbReference type="ARBA" id="ARBA00023212"/>
    </source>
</evidence>
<feature type="domain" description="Kinesin motor" evidence="14">
    <location>
        <begin position="98"/>
        <end position="432"/>
    </location>
</feature>
<dbReference type="InterPro" id="IPR047149">
    <property type="entry name" value="KIF11-like"/>
</dbReference>
<comment type="caution">
    <text evidence="15">The sequence shown here is derived from an EMBL/GenBank/DDBJ whole genome shotgun (WGS) entry which is preliminary data.</text>
</comment>
<dbReference type="PANTHER" id="PTHR47970:SF29">
    <property type="entry name" value="KINESIN FAMILY MEMBER 20B"/>
    <property type="match status" value="1"/>
</dbReference>
<dbReference type="InterPro" id="IPR019821">
    <property type="entry name" value="Kinesin_motor_CS"/>
</dbReference>
<accession>A0ABR2JL51</accession>
<sequence>MDIFNQVFSEASSRTPNTNKVQQQKQISLTRNEGNENEIRNYNFSKSNPNFAKTPVKQSKPLPFSKKAAVPATPQTARTNAKKGAGNSPSCGESPDADVRVYLRIRPLLKNEVHANFDVQDNEVFARPSKVQNDKHFAERKYKFTDIFNENSKQVDIFDKVAMPLLRRFMHGVDALLFAYGATSAGKTHTVQGSNAEPGLIPRMVRTLLATPAPKGSERGLLISCVEIYNEKIMDLFGDTSKPLRLGRDGFGFTTIKGVVETEVKSCEELNTILKNIENARRQCSTQYNQSSSRSHCIFMIKHVTIPLNPATGKRTNDLSQIKCARLSIVDLAGSERVSPSETSNQTVTEACNINKSMLVLGRCIREIRKVNKGGQSQIPFRESKLTELFRDFFESSNRQTVISIIINISPSTAQFDDTLFSLQFAAEAYQCNVKNVDDDDDLPIKSINFDSDEDEDTSNEIDVRMFAAAEAKIRQEVHEEMADRLRKIQDDYHNQIEQIRTQSAQPYTSKLQQALAQRMQREAKSREYEECVKELAREKKRREELEKRCQEMKEEIISLKKKYEEAEQKKANLEGNIQKMIEATRSLHERHVNLQAELEDKANQIQKYWKKRVEELEKEIDILKRK</sequence>
<feature type="compositionally biased region" description="Polar residues" evidence="13">
    <location>
        <begin position="1"/>
        <end position="32"/>
    </location>
</feature>
<dbReference type="InterPro" id="IPR001752">
    <property type="entry name" value="Kinesin_motor_dom"/>
</dbReference>
<evidence type="ECO:0000259" key="14">
    <source>
        <dbReference type="PROSITE" id="PS50067"/>
    </source>
</evidence>
<dbReference type="SUPFAM" id="SSF52540">
    <property type="entry name" value="P-loop containing nucleoside triphosphate hydrolases"/>
    <property type="match status" value="1"/>
</dbReference>
<dbReference type="Pfam" id="PF00225">
    <property type="entry name" value="Kinesin"/>
    <property type="match status" value="1"/>
</dbReference>
<evidence type="ECO:0000256" key="13">
    <source>
        <dbReference type="SAM" id="MobiDB-lite"/>
    </source>
</evidence>
<evidence type="ECO:0000313" key="15">
    <source>
        <dbReference type="EMBL" id="KAK8878660.1"/>
    </source>
</evidence>
<keyword evidence="8 10" id="KW-0505">Motor protein</keyword>
<dbReference type="PROSITE" id="PS00411">
    <property type="entry name" value="KINESIN_MOTOR_1"/>
    <property type="match status" value="1"/>
</dbReference>
<organism evidence="15 16">
    <name type="scientific">Tritrichomonas musculus</name>
    <dbReference type="NCBI Taxonomy" id="1915356"/>
    <lineage>
        <taxon>Eukaryota</taxon>
        <taxon>Metamonada</taxon>
        <taxon>Parabasalia</taxon>
        <taxon>Tritrichomonadida</taxon>
        <taxon>Tritrichomonadidae</taxon>
        <taxon>Tritrichomonas</taxon>
    </lineage>
</organism>